<comment type="caution">
    <text evidence="1">The sequence shown here is derived from an EMBL/GenBank/DDBJ whole genome shotgun (WGS) entry which is preliminary data.</text>
</comment>
<name>A0A0V1JL85_TRIPS</name>
<organism evidence="1 2">
    <name type="scientific">Trichinella pseudospiralis</name>
    <name type="common">Parasitic roundworm</name>
    <dbReference type="NCBI Taxonomy" id="6337"/>
    <lineage>
        <taxon>Eukaryota</taxon>
        <taxon>Metazoa</taxon>
        <taxon>Ecdysozoa</taxon>
        <taxon>Nematoda</taxon>
        <taxon>Enoplea</taxon>
        <taxon>Dorylaimia</taxon>
        <taxon>Trichinellida</taxon>
        <taxon>Trichinellidae</taxon>
        <taxon>Trichinella</taxon>
    </lineage>
</organism>
<protein>
    <submittedName>
        <fullName evidence="1">Uncharacterized protein</fullName>
    </submittedName>
</protein>
<sequence length="164" mass="18714">MVAQSSVKAVIDASWVNGINAFRVTILRTFIKSTSGHRLEPRSVLYILTISLSYGGISALRRQHYHEFLSFDDVGGYLDDIYEGKLILHVANDELCMKWLDAGPVVLQQRETIPWTKSKNTCFPSSTSSITSFWPPVLPTYTWNFYAYDVFRACDTHNIHTFMP</sequence>
<gene>
    <name evidence="1" type="ORF">T4C_7551</name>
</gene>
<accession>A0A0V1JL85</accession>
<dbReference type="Proteomes" id="UP000054826">
    <property type="component" value="Unassembled WGS sequence"/>
</dbReference>
<dbReference type="AlphaFoldDB" id="A0A0V1JL85"/>
<dbReference type="EMBL" id="JYDV01000087">
    <property type="protein sequence ID" value="KRZ35613.1"/>
    <property type="molecule type" value="Genomic_DNA"/>
</dbReference>
<evidence type="ECO:0000313" key="2">
    <source>
        <dbReference type="Proteomes" id="UP000054826"/>
    </source>
</evidence>
<reference evidence="1 2" key="1">
    <citation type="submission" date="2015-01" db="EMBL/GenBank/DDBJ databases">
        <title>Evolution of Trichinella species and genotypes.</title>
        <authorList>
            <person name="Korhonen P.K."/>
            <person name="Edoardo P."/>
            <person name="Giuseppe L.R."/>
            <person name="Gasser R.B."/>
        </authorList>
    </citation>
    <scope>NUCLEOTIDE SEQUENCE [LARGE SCALE GENOMIC DNA]</scope>
    <source>
        <strain evidence="1">ISS176</strain>
    </source>
</reference>
<evidence type="ECO:0000313" key="1">
    <source>
        <dbReference type="EMBL" id="KRZ35613.1"/>
    </source>
</evidence>
<proteinExistence type="predicted"/>